<dbReference type="Proteomes" id="UP000298173">
    <property type="component" value="Unassembled WGS sequence"/>
</dbReference>
<dbReference type="InterPro" id="IPR027417">
    <property type="entry name" value="P-loop_NTPase"/>
</dbReference>
<dbReference type="PANTHER" id="PTHR22683">
    <property type="entry name" value="SPORULATION PROTEIN RELATED"/>
    <property type="match status" value="1"/>
</dbReference>
<evidence type="ECO:0000313" key="5">
    <source>
        <dbReference type="EMBL" id="TFB71879.1"/>
    </source>
</evidence>
<sequence length="919" mass="97413">MTDSPLTALRDTVASFAAAQARALGSIDAAQSQVGPHREATVKTAGVAHNKAIAIARNRAAQQVTEQSLAARDHALQLTPHPDTAIAVADYVSIGTLTLAGESSGINSEVKAPFLLPLIGRSNVVITAASGRAGPIVQEIVWQAMSKTAPAQLDVVGYDPLLAGTLAPFAGMKAAGDGYFSVVNRPAAIETVIDRVGTDIQRVNDVMRGASDSLLDFRRAAGAPVERLQLIVLLDYPEGISEDSHKRLLAYLKVGPAAGVSFVIADGDSAKPGWYRPDAFDAFATTIAARADGVRWVKHPLFGAVITPRTTASLAASVDAHATAVRDSSSVKVAFSSVQPAATQWTESSANGLTFAIGVAGQRTTEIVLGDERQQRHNLLVTGAIGQGKSNLLKVIIHSLSERYSPHELELYLLDFKEGVTLYPFAPTPGSLDYLPQARVLGLESDREFGVAVLRYLEGEFSRRAKQFRAYGDNIAKYRAAVPDARMPRIVVIVDEFHRLFDPAGTLADAAASLLEAIARRGRSYGVHVILASQTVSGIAALMTRENGIFSQFPIRIALKNSLAESYSTLGQGNDGAFTLRAPGQAIVNMDYGALDSNQLVVIAAGDDGELDRRRIDWFTRAKNTTDAPLVFDGAAHLTPAAGIAAIGRLRSRAAALGVAPAALVGLPIALGVDFISISLGAEPGRNIAVLGAGEDTSQLDDGDAPANNAIGVLQAAALSLALQHPSGNAVFVSVDLLDDATARRNNLPRWYTLMERLGFAVRVVGRADLPGYLMEAAELVAAGPSPVTTYIIGFALDRASNLETPDAFANTPIDHLRAILKDGPTASVHVIGWWANAGTYKTHLGYLSDGWIATQLLLRLDQSSVQDLLGPFVEWTVRDNRALLSDSTQLAEPTVVVPFVPLGDRDSALFTNADWDAP</sequence>
<keyword evidence="6" id="KW-1185">Reference proteome</keyword>
<evidence type="ECO:0000313" key="6">
    <source>
        <dbReference type="Proteomes" id="UP000298173"/>
    </source>
</evidence>
<dbReference type="GO" id="GO:0003677">
    <property type="term" value="F:DNA binding"/>
    <property type="evidence" value="ECO:0007669"/>
    <property type="project" value="InterPro"/>
</dbReference>
<evidence type="ECO:0000256" key="1">
    <source>
        <dbReference type="ARBA" id="ARBA00022741"/>
    </source>
</evidence>
<dbReference type="InterPro" id="IPR050206">
    <property type="entry name" value="FtsK/SpoIIIE/SftA"/>
</dbReference>
<accession>A0A4R8UTZ0</accession>
<dbReference type="RefSeq" id="WP_134503530.1">
    <property type="nucleotide sequence ID" value="NZ_SOEY01000023.1"/>
</dbReference>
<evidence type="ECO:0000259" key="4">
    <source>
        <dbReference type="PROSITE" id="PS50901"/>
    </source>
</evidence>
<organism evidence="5 6">
    <name type="scientific">Cryobacterium glaciale</name>
    <dbReference type="NCBI Taxonomy" id="1259145"/>
    <lineage>
        <taxon>Bacteria</taxon>
        <taxon>Bacillati</taxon>
        <taxon>Actinomycetota</taxon>
        <taxon>Actinomycetes</taxon>
        <taxon>Micrococcales</taxon>
        <taxon>Microbacteriaceae</taxon>
        <taxon>Cryobacterium</taxon>
    </lineage>
</organism>
<comment type="caution">
    <text evidence="5">The sequence shown here is derived from an EMBL/GenBank/DDBJ whole genome shotgun (WGS) entry which is preliminary data.</text>
</comment>
<proteinExistence type="predicted"/>
<keyword evidence="1 3" id="KW-0547">Nucleotide-binding</keyword>
<dbReference type="Pfam" id="PF01580">
    <property type="entry name" value="FtsK_SpoIIIE"/>
    <property type="match status" value="1"/>
</dbReference>
<keyword evidence="2 3" id="KW-0067">ATP-binding</keyword>
<dbReference type="OrthoDB" id="9807790at2"/>
<dbReference type="PANTHER" id="PTHR22683:SF41">
    <property type="entry name" value="DNA TRANSLOCASE FTSK"/>
    <property type="match status" value="1"/>
</dbReference>
<feature type="binding site" evidence="3">
    <location>
        <begin position="383"/>
        <end position="390"/>
    </location>
    <ligand>
        <name>ATP</name>
        <dbReference type="ChEBI" id="CHEBI:30616"/>
    </ligand>
</feature>
<dbReference type="GO" id="GO:0005524">
    <property type="term" value="F:ATP binding"/>
    <property type="evidence" value="ECO:0007669"/>
    <property type="project" value="UniProtKB-UniRule"/>
</dbReference>
<reference evidence="5 6" key="1">
    <citation type="submission" date="2019-03" db="EMBL/GenBank/DDBJ databases">
        <title>Genomics of glacier-inhabiting Cryobacterium strains.</title>
        <authorList>
            <person name="Liu Q."/>
            <person name="Xin Y.-H."/>
        </authorList>
    </citation>
    <scope>NUCLEOTIDE SEQUENCE [LARGE SCALE GENOMIC DNA]</scope>
    <source>
        <strain evidence="5 6">HLT2-23</strain>
    </source>
</reference>
<dbReference type="EMBL" id="SOEY01000023">
    <property type="protein sequence ID" value="TFB71879.1"/>
    <property type="molecule type" value="Genomic_DNA"/>
</dbReference>
<protein>
    <recommendedName>
        <fullName evidence="4">FtsK domain-containing protein</fullName>
    </recommendedName>
</protein>
<dbReference type="PROSITE" id="PS50901">
    <property type="entry name" value="FTSK"/>
    <property type="match status" value="1"/>
</dbReference>
<dbReference type="Gene3D" id="3.40.50.300">
    <property type="entry name" value="P-loop containing nucleotide triphosphate hydrolases"/>
    <property type="match status" value="2"/>
</dbReference>
<dbReference type="InterPro" id="IPR002543">
    <property type="entry name" value="FtsK_dom"/>
</dbReference>
<name>A0A4R8UTZ0_9MICO</name>
<gene>
    <name evidence="5" type="ORF">E3O06_11500</name>
</gene>
<dbReference type="AlphaFoldDB" id="A0A4R8UTZ0"/>
<dbReference type="CDD" id="cd01127">
    <property type="entry name" value="TrwB_TraG_TraD_VirD4"/>
    <property type="match status" value="1"/>
</dbReference>
<evidence type="ECO:0000256" key="2">
    <source>
        <dbReference type="ARBA" id="ARBA00022840"/>
    </source>
</evidence>
<dbReference type="SUPFAM" id="SSF52540">
    <property type="entry name" value="P-loop containing nucleoside triphosphate hydrolases"/>
    <property type="match status" value="1"/>
</dbReference>
<feature type="domain" description="FtsK" evidence="4">
    <location>
        <begin position="364"/>
        <end position="568"/>
    </location>
</feature>
<evidence type="ECO:0000256" key="3">
    <source>
        <dbReference type="PROSITE-ProRule" id="PRU00289"/>
    </source>
</evidence>